<organism evidence="2 3">
    <name type="scientific">Proteus mirabilis (strain HI4320)</name>
    <dbReference type="NCBI Taxonomy" id="529507"/>
    <lineage>
        <taxon>Bacteria</taxon>
        <taxon>Pseudomonadati</taxon>
        <taxon>Pseudomonadota</taxon>
        <taxon>Gammaproteobacteria</taxon>
        <taxon>Enterobacterales</taxon>
        <taxon>Morganellaceae</taxon>
        <taxon>Proteus</taxon>
    </lineage>
</organism>
<evidence type="ECO:0000259" key="1">
    <source>
        <dbReference type="SMART" id="SM00912"/>
    </source>
</evidence>
<dbReference type="eggNOG" id="COG3210">
    <property type="taxonomic scope" value="Bacteria"/>
</dbReference>
<dbReference type="Proteomes" id="UP000008319">
    <property type="component" value="Chromosome"/>
</dbReference>
<keyword evidence="3" id="KW-1185">Reference proteome</keyword>
<sequence>MKLINAIIIGVIYTPSICQAVVQPSYEHDKHYSNLVFINQDSSTTIKPNEANPNQAEILIAPKNAKGISYNKYDRFHVTDAGIILNNKEVAAETIINEVVNGATSLLSGNIAVAGNAAHVVIANPNGIECQGCRFSNTLSETLSTGKPIIDNRELIGYRLETSISSLDERAFGGKPIDHIGKIVFSNQNDRSSNPSFNNLIIISNNIKLEKGFISSKGEINIHSGKEEVIIKEGESILKQEYAMRSNIKRNNLPNQIILGDKNSNSKEQGIISSKNIIINASDTTIYNYGSLESSNRSKNAIQLNLNKTIFNNHGYILARNGYLDLQNKSFIYNMENGTIGMQYWLNTGKNNNSYSETYIGLIPKNTISQMKNLTLNISEDSKLINDGIIKTERLHTRDKNMNNIQNNREDIKIYTKLRKIK</sequence>
<dbReference type="KEGG" id="pmr:PMI0709"/>
<dbReference type="HOGENOM" id="CLU_646991_0_0_6"/>
<dbReference type="EnsemblBacteria" id="CAR41662">
    <property type="protein sequence ID" value="CAR41662"/>
    <property type="gene ID" value="PMI0709"/>
</dbReference>
<proteinExistence type="predicted"/>
<gene>
    <name evidence="2" type="ordered locus">PMI0709</name>
</gene>
<dbReference type="InterPro" id="IPR011050">
    <property type="entry name" value="Pectin_lyase_fold/virulence"/>
</dbReference>
<dbReference type="RefSeq" id="WP_012367709.1">
    <property type="nucleotide sequence ID" value="NC_010554.1"/>
</dbReference>
<dbReference type="SMART" id="SM00912">
    <property type="entry name" value="Haemagg_act"/>
    <property type="match status" value="1"/>
</dbReference>
<protein>
    <submittedName>
        <fullName evidence="2">Haemagglutinin</fullName>
    </submittedName>
</protein>
<dbReference type="DNASU" id="6803445"/>
<accession>B4EVA2</accession>
<evidence type="ECO:0000313" key="3">
    <source>
        <dbReference type="Proteomes" id="UP000008319"/>
    </source>
</evidence>
<dbReference type="InterPro" id="IPR008638">
    <property type="entry name" value="FhaB/CdiA-like_TPS"/>
</dbReference>
<dbReference type="InterPro" id="IPR012334">
    <property type="entry name" value="Pectin_lyas_fold"/>
</dbReference>
<evidence type="ECO:0000313" key="2">
    <source>
        <dbReference type="EMBL" id="CAR41662.1"/>
    </source>
</evidence>
<reference evidence="2 3" key="1">
    <citation type="journal article" date="2008" name="J. Bacteriol.">
        <title>Complete genome sequence of uropathogenic Proteus mirabilis, a master of both adherence and motility.</title>
        <authorList>
            <person name="Pearson M.M."/>
            <person name="Sebaihia M."/>
            <person name="Churcher C."/>
            <person name="Quail M.A."/>
            <person name="Seshasayee A.S."/>
            <person name="Luscombe N.M."/>
            <person name="Abdellah Z."/>
            <person name="Arrosmith C."/>
            <person name="Atkin B."/>
            <person name="Chillingworth T."/>
            <person name="Hauser H."/>
            <person name="Jagels K."/>
            <person name="Moule S."/>
            <person name="Mungall K."/>
            <person name="Norbertczak H."/>
            <person name="Rabbinowitsch E."/>
            <person name="Walker D."/>
            <person name="Whithead S."/>
            <person name="Thomson N.R."/>
            <person name="Rather P.N."/>
            <person name="Parkhill J."/>
            <person name="Mobley H.L."/>
        </authorList>
    </citation>
    <scope>NUCLEOTIDE SEQUENCE [LARGE SCALE GENOMIC DNA]</scope>
    <source>
        <strain evidence="2 3">HI4320</strain>
    </source>
</reference>
<feature type="domain" description="Filamentous haemagglutinin FhaB/tRNA nuclease CdiA-like TPS" evidence="1">
    <location>
        <begin position="53"/>
        <end position="153"/>
    </location>
</feature>
<dbReference type="AlphaFoldDB" id="B4EVA2"/>
<dbReference type="EMBL" id="AM942759">
    <property type="protein sequence ID" value="CAR41662.1"/>
    <property type="molecule type" value="Genomic_DNA"/>
</dbReference>
<dbReference type="NCBIfam" id="TIGR01901">
    <property type="entry name" value="adhes_NPXG"/>
    <property type="match status" value="1"/>
</dbReference>
<dbReference type="GeneID" id="6803445"/>
<dbReference type="Gene3D" id="2.160.20.10">
    <property type="entry name" value="Single-stranded right-handed beta-helix, Pectin lyase-like"/>
    <property type="match status" value="1"/>
</dbReference>
<dbReference type="SUPFAM" id="SSF51126">
    <property type="entry name" value="Pectin lyase-like"/>
    <property type="match status" value="1"/>
</dbReference>
<name>B4EVA2_PROMH</name>
<dbReference type="Pfam" id="PF05860">
    <property type="entry name" value="TPS"/>
    <property type="match status" value="1"/>
</dbReference>